<evidence type="ECO:0000256" key="5">
    <source>
        <dbReference type="RuleBase" id="RU000416"/>
    </source>
</evidence>
<dbReference type="SUPFAM" id="SSF53335">
    <property type="entry name" value="S-adenosyl-L-methionine-dependent methyltransferases"/>
    <property type="match status" value="1"/>
</dbReference>
<dbReference type="Proteomes" id="UP000066042">
    <property type="component" value="Chromosome"/>
</dbReference>
<accession>A0A0S1XAH3</accession>
<dbReference type="GO" id="GO:0003677">
    <property type="term" value="F:DNA binding"/>
    <property type="evidence" value="ECO:0007669"/>
    <property type="project" value="TreeGrafter"/>
</dbReference>
<evidence type="ECO:0000256" key="3">
    <source>
        <dbReference type="ARBA" id="ARBA00022679"/>
    </source>
</evidence>
<dbReference type="RefSeq" id="WP_056933608.1">
    <property type="nucleotide sequence ID" value="NZ_CP013050.1"/>
</dbReference>
<dbReference type="PATRIC" id="fig|55802.8.peg.835"/>
<dbReference type="InterPro" id="IPR001525">
    <property type="entry name" value="C5_MeTfrase"/>
</dbReference>
<dbReference type="InterPro" id="IPR050390">
    <property type="entry name" value="C5-Methyltransferase"/>
</dbReference>
<dbReference type="Gene3D" id="3.90.120.10">
    <property type="entry name" value="DNA Methylase, subunit A, domain 2"/>
    <property type="match status" value="1"/>
</dbReference>
<evidence type="ECO:0000256" key="2">
    <source>
        <dbReference type="ARBA" id="ARBA00022603"/>
    </source>
</evidence>
<evidence type="ECO:0000256" key="4">
    <source>
        <dbReference type="ARBA" id="ARBA00022691"/>
    </source>
</evidence>
<gene>
    <name evidence="6" type="ORF">TBCH5v1_0836</name>
</gene>
<keyword evidence="2 6" id="KW-0489">Methyltransferase</keyword>
<reference evidence="6 7" key="1">
    <citation type="journal article" date="2016" name="Genome Announc.">
        <title>Complete genome sequence of the hyperthermophilic and piezophilic archaeon Thermococcus barophilus Ch5, capable of growth at the expense of hydrogenogenesis from carbon monoxide and formate.</title>
        <authorList>
            <person name="Oger P."/>
            <person name="Sokolova T.G."/>
            <person name="Kozhevnikova D.A."/>
            <person name="Taranov E.A."/>
            <person name="Vannier P."/>
            <person name="Lee H.S."/>
            <person name="Kwon K.K."/>
            <person name="Kang S.G."/>
            <person name="Lee J.H."/>
            <person name="Bonch-Osmolovskaya E.A."/>
            <person name="Lebedinsky A.V."/>
        </authorList>
    </citation>
    <scope>NUCLEOTIDE SEQUENCE [LARGE SCALE GENOMIC DNA]</scope>
    <source>
        <strain evidence="7">Ch5</strain>
    </source>
</reference>
<dbReference type="REBASE" id="131887">
    <property type="entry name" value="M.TbaCH5ORF836P"/>
</dbReference>
<dbReference type="EC" id="2.1.1.37" evidence="1"/>
<dbReference type="EMBL" id="CP013050">
    <property type="protein sequence ID" value="ALM74790.1"/>
    <property type="molecule type" value="Genomic_DNA"/>
</dbReference>
<dbReference type="PANTHER" id="PTHR10629">
    <property type="entry name" value="CYTOSINE-SPECIFIC METHYLTRANSFERASE"/>
    <property type="match status" value="1"/>
</dbReference>
<dbReference type="PANTHER" id="PTHR10629:SF52">
    <property type="entry name" value="DNA (CYTOSINE-5)-METHYLTRANSFERASE 1"/>
    <property type="match status" value="1"/>
</dbReference>
<evidence type="ECO:0000256" key="1">
    <source>
        <dbReference type="ARBA" id="ARBA00011975"/>
    </source>
</evidence>
<evidence type="ECO:0000313" key="7">
    <source>
        <dbReference type="Proteomes" id="UP000066042"/>
    </source>
</evidence>
<evidence type="ECO:0000313" key="6">
    <source>
        <dbReference type="EMBL" id="ALM74790.1"/>
    </source>
</evidence>
<name>A0A0S1XAH3_THEBA</name>
<protein>
    <recommendedName>
        <fullName evidence="1">DNA (cytosine-5-)-methyltransferase</fullName>
        <ecNumber evidence="1">2.1.1.37</ecNumber>
    </recommendedName>
</protein>
<keyword evidence="3 6" id="KW-0808">Transferase</keyword>
<dbReference type="PROSITE" id="PS51679">
    <property type="entry name" value="SAM_MT_C5"/>
    <property type="match status" value="1"/>
</dbReference>
<dbReference type="GO" id="GO:0032259">
    <property type="term" value="P:methylation"/>
    <property type="evidence" value="ECO:0007669"/>
    <property type="project" value="UniProtKB-KW"/>
</dbReference>
<dbReference type="PRINTS" id="PR00105">
    <property type="entry name" value="C5METTRFRASE"/>
</dbReference>
<dbReference type="GO" id="GO:0003886">
    <property type="term" value="F:DNA (cytosine-5-)-methyltransferase activity"/>
    <property type="evidence" value="ECO:0007669"/>
    <property type="project" value="UniProtKB-EC"/>
</dbReference>
<dbReference type="AlphaFoldDB" id="A0A0S1XAH3"/>
<sequence length="321" mass="37225">MYTIIDLFAGAGGFSRGFKEAGFKILAAIENFAPKADTYKFNFPEVRMYVEDIKRIHTIDVMRDVGVPDVIIGGPPCEPYTAANLKRKENPLDRLYNDPIGQLVLHFIRFMKDFQPKIFVMEEVPQIMEGELKDALKYEFEKAGYDEIYFNVLDAQDYGTAQRRKRVFISNIRIKPKRVRGKLTVWDVIGDLPDPRLPEALEIPNHRYVPLSPRKQRKIMRLRWGMAMQKFGDSQRKFTNWVRLHPYKVAPTVKGGSRFIHPFDDRLLTIREQARLMGYPDYHIFLGGRDVQYDSVGEAVPPTVARAIAEYVKEKLDEGDY</sequence>
<dbReference type="Gene3D" id="3.40.50.150">
    <property type="entry name" value="Vaccinia Virus protein VP39"/>
    <property type="match status" value="1"/>
</dbReference>
<dbReference type="STRING" id="55802.TBCH5v1_0836"/>
<dbReference type="NCBIfam" id="TIGR00675">
    <property type="entry name" value="dcm"/>
    <property type="match status" value="1"/>
</dbReference>
<proteinExistence type="inferred from homology"/>
<dbReference type="InterPro" id="IPR029063">
    <property type="entry name" value="SAM-dependent_MTases_sf"/>
</dbReference>
<keyword evidence="4" id="KW-0949">S-adenosyl-L-methionine</keyword>
<dbReference type="Pfam" id="PF00145">
    <property type="entry name" value="DNA_methylase"/>
    <property type="match status" value="1"/>
</dbReference>
<organism evidence="6 7">
    <name type="scientific">Thermococcus barophilus</name>
    <dbReference type="NCBI Taxonomy" id="55802"/>
    <lineage>
        <taxon>Archaea</taxon>
        <taxon>Methanobacteriati</taxon>
        <taxon>Methanobacteriota</taxon>
        <taxon>Thermococci</taxon>
        <taxon>Thermococcales</taxon>
        <taxon>Thermococcaceae</taxon>
        <taxon>Thermococcus</taxon>
    </lineage>
</organism>
<dbReference type="GeneID" id="26136114"/>
<comment type="similarity">
    <text evidence="5">Belongs to the class I-like SAM-binding methyltransferase superfamily. C5-methyltransferase family.</text>
</comment>
<dbReference type="GO" id="GO:0044027">
    <property type="term" value="P:negative regulation of gene expression via chromosomal CpG island methylation"/>
    <property type="evidence" value="ECO:0007669"/>
    <property type="project" value="TreeGrafter"/>
</dbReference>